<dbReference type="Pfam" id="PF26035">
    <property type="entry name" value="DUF8010"/>
    <property type="match status" value="1"/>
</dbReference>
<evidence type="ECO:0000313" key="3">
    <source>
        <dbReference type="EMBL" id="TDB89055.1"/>
    </source>
</evidence>
<comment type="caution">
    <text evidence="3">The sequence shown here is derived from an EMBL/GenBank/DDBJ whole genome shotgun (WGS) entry which is preliminary data.</text>
</comment>
<feature type="domain" description="DUF8010" evidence="2">
    <location>
        <begin position="26"/>
        <end position="116"/>
    </location>
</feature>
<proteinExistence type="predicted"/>
<protein>
    <recommendedName>
        <fullName evidence="2">DUF8010 domain-containing protein</fullName>
    </recommendedName>
</protein>
<organism evidence="3 4">
    <name type="scientific">Micromonospora fluostatini</name>
    <dbReference type="NCBI Taxonomy" id="1629071"/>
    <lineage>
        <taxon>Bacteria</taxon>
        <taxon>Bacillati</taxon>
        <taxon>Actinomycetota</taxon>
        <taxon>Actinomycetes</taxon>
        <taxon>Micromonosporales</taxon>
        <taxon>Micromonosporaceae</taxon>
        <taxon>Micromonospora</taxon>
    </lineage>
</organism>
<feature type="region of interest" description="Disordered" evidence="1">
    <location>
        <begin position="1"/>
        <end position="20"/>
    </location>
</feature>
<gene>
    <name evidence="3" type="ORF">E1091_14930</name>
</gene>
<evidence type="ECO:0000313" key="4">
    <source>
        <dbReference type="Proteomes" id="UP000295626"/>
    </source>
</evidence>
<dbReference type="InterPro" id="IPR058323">
    <property type="entry name" value="DUF8010"/>
</dbReference>
<name>A0ABY2DHA5_9ACTN</name>
<dbReference type="EMBL" id="SMKE01000610">
    <property type="protein sequence ID" value="TDB89055.1"/>
    <property type="molecule type" value="Genomic_DNA"/>
</dbReference>
<evidence type="ECO:0000256" key="1">
    <source>
        <dbReference type="SAM" id="MobiDB-lite"/>
    </source>
</evidence>
<evidence type="ECO:0000259" key="2">
    <source>
        <dbReference type="Pfam" id="PF26035"/>
    </source>
</evidence>
<sequence length="154" mass="15274">MGGHGPSGVGGDGPSGVGSHGLAGVGDAGAFLSRLVRLDRGAVVRLRSVGTSDRTALWARLPWGVLVVRTVAGVGPRDATGAAGAGSGDATVAAGELLAALEAGDAALPVRRDAQWRWPLPPPVSRPVETLPAVEVHRVAEAAAGTLRTAVAQG</sequence>
<dbReference type="Proteomes" id="UP000295626">
    <property type="component" value="Unassembled WGS sequence"/>
</dbReference>
<reference evidence="3 4" key="1">
    <citation type="submission" date="2019-02" db="EMBL/GenBank/DDBJ databases">
        <title>Draft genome sequences of novel Actinobacteria.</title>
        <authorList>
            <person name="Sahin N."/>
            <person name="Ay H."/>
            <person name="Saygin H."/>
        </authorList>
    </citation>
    <scope>NUCLEOTIDE SEQUENCE [LARGE SCALE GENOMIC DNA]</scope>
    <source>
        <strain evidence="3 4">JCM 30529</strain>
    </source>
</reference>
<accession>A0ABY2DHA5</accession>
<keyword evidence="4" id="KW-1185">Reference proteome</keyword>
<feature type="non-terminal residue" evidence="3">
    <location>
        <position position="154"/>
    </location>
</feature>